<keyword evidence="2" id="KW-0325">Glycoprotein</keyword>
<reference evidence="4 5" key="1">
    <citation type="submission" date="2019-11" db="EMBL/GenBank/DDBJ databases">
        <title>Whole genome sequence of Oryza granulata.</title>
        <authorList>
            <person name="Li W."/>
        </authorList>
    </citation>
    <scope>NUCLEOTIDE SEQUENCE [LARGE SCALE GENOMIC DNA]</scope>
    <source>
        <strain evidence="5">cv. Menghai</strain>
        <tissue evidence="4">Leaf</tissue>
    </source>
</reference>
<evidence type="ECO:0000313" key="5">
    <source>
        <dbReference type="Proteomes" id="UP000479710"/>
    </source>
</evidence>
<dbReference type="GO" id="GO:0033907">
    <property type="term" value="F:beta-D-fucosidase activity"/>
    <property type="evidence" value="ECO:0007669"/>
    <property type="project" value="UniProtKB-ARBA"/>
</dbReference>
<evidence type="ECO:0000256" key="3">
    <source>
        <dbReference type="RuleBase" id="RU003690"/>
    </source>
</evidence>
<dbReference type="PANTHER" id="PTHR10353:SF29">
    <property type="entry name" value="BETA-GLUCOSIDASE 11"/>
    <property type="match status" value="1"/>
</dbReference>
<dbReference type="Gene3D" id="3.20.20.80">
    <property type="entry name" value="Glycosidases"/>
    <property type="match status" value="2"/>
</dbReference>
<dbReference type="SUPFAM" id="SSF51445">
    <property type="entry name" value="(Trans)glycosidases"/>
    <property type="match status" value="1"/>
</dbReference>
<proteinExistence type="inferred from homology"/>
<comment type="caution">
    <text evidence="4">The sequence shown here is derived from an EMBL/GenBank/DDBJ whole genome shotgun (WGS) entry which is preliminary data.</text>
</comment>
<evidence type="ECO:0000256" key="1">
    <source>
        <dbReference type="ARBA" id="ARBA00010838"/>
    </source>
</evidence>
<organism evidence="4 5">
    <name type="scientific">Oryza meyeriana var. granulata</name>
    <dbReference type="NCBI Taxonomy" id="110450"/>
    <lineage>
        <taxon>Eukaryota</taxon>
        <taxon>Viridiplantae</taxon>
        <taxon>Streptophyta</taxon>
        <taxon>Embryophyta</taxon>
        <taxon>Tracheophyta</taxon>
        <taxon>Spermatophyta</taxon>
        <taxon>Magnoliopsida</taxon>
        <taxon>Liliopsida</taxon>
        <taxon>Poales</taxon>
        <taxon>Poaceae</taxon>
        <taxon>BOP clade</taxon>
        <taxon>Oryzoideae</taxon>
        <taxon>Oryzeae</taxon>
        <taxon>Oryzinae</taxon>
        <taxon>Oryza</taxon>
        <taxon>Oryza meyeriana</taxon>
    </lineage>
</organism>
<protein>
    <recommendedName>
        <fullName evidence="6">4-hydroxy-7-methoxy-3-oxo-3,4-dihydro-2H-1,4-benzoxazin-2-yl glucosidebeta-D-glucosidase</fullName>
    </recommendedName>
</protein>
<dbReference type="GO" id="GO:0005975">
    <property type="term" value="P:carbohydrate metabolic process"/>
    <property type="evidence" value="ECO:0007669"/>
    <property type="project" value="InterPro"/>
</dbReference>
<dbReference type="OrthoDB" id="65569at2759"/>
<keyword evidence="5" id="KW-1185">Reference proteome</keyword>
<dbReference type="Proteomes" id="UP000479710">
    <property type="component" value="Unassembled WGS sequence"/>
</dbReference>
<dbReference type="GO" id="GO:0004565">
    <property type="term" value="F:beta-galactosidase activity"/>
    <property type="evidence" value="ECO:0007669"/>
    <property type="project" value="UniProtKB-ARBA"/>
</dbReference>
<dbReference type="InterPro" id="IPR017853">
    <property type="entry name" value="GH"/>
</dbReference>
<dbReference type="PANTHER" id="PTHR10353">
    <property type="entry name" value="GLYCOSYL HYDROLASE"/>
    <property type="match status" value="1"/>
</dbReference>
<dbReference type="EMBL" id="SPHZ02000001">
    <property type="protein sequence ID" value="KAF0932311.1"/>
    <property type="molecule type" value="Genomic_DNA"/>
</dbReference>
<name>A0A6G1F606_9ORYZ</name>
<accession>A0A6G1F606</accession>
<comment type="similarity">
    <text evidence="1 3">Belongs to the glycosyl hydrolase 1 family.</text>
</comment>
<gene>
    <name evidence="4" type="ORF">E2562_009570</name>
</gene>
<sequence length="206" mass="23144">MCFREFGDRVKHWTTMDEPNLLSIAAYNSGTFPPCRCSPPFGIINCTAGNSTVEPYVVAHNSILAHASALNLYRDKYHATQKGVVCINVYSFWNYPYSPSSADIAATQRSSLRTIRYLSSYMGSTLAALRNGTNVKGYFVWSFLDVFELLAGYHSPYGLHHVDFEDPSLPRQPKLSAHWYSKFLRSEIGINIDSIIGPDAHEHPDD</sequence>
<dbReference type="InterPro" id="IPR001360">
    <property type="entry name" value="Glyco_hydro_1"/>
</dbReference>
<dbReference type="GO" id="GO:0008422">
    <property type="term" value="F:beta-glucosidase activity"/>
    <property type="evidence" value="ECO:0007669"/>
    <property type="project" value="UniProtKB-ARBA"/>
</dbReference>
<dbReference type="PRINTS" id="PR00131">
    <property type="entry name" value="GLHYDRLASE1"/>
</dbReference>
<dbReference type="AlphaFoldDB" id="A0A6G1F606"/>
<dbReference type="Pfam" id="PF00232">
    <property type="entry name" value="Glyco_hydro_1"/>
    <property type="match status" value="2"/>
</dbReference>
<evidence type="ECO:0000256" key="2">
    <source>
        <dbReference type="ARBA" id="ARBA00023180"/>
    </source>
</evidence>
<evidence type="ECO:0000313" key="4">
    <source>
        <dbReference type="EMBL" id="KAF0932311.1"/>
    </source>
</evidence>
<evidence type="ECO:0008006" key="6">
    <source>
        <dbReference type="Google" id="ProtNLM"/>
    </source>
</evidence>